<dbReference type="EMBL" id="BQNB010011659">
    <property type="protein sequence ID" value="GJS93463.1"/>
    <property type="molecule type" value="Genomic_DNA"/>
</dbReference>
<protein>
    <submittedName>
        <fullName evidence="1">Uncharacterized protein</fullName>
    </submittedName>
</protein>
<evidence type="ECO:0000313" key="2">
    <source>
        <dbReference type="Proteomes" id="UP001151760"/>
    </source>
</evidence>
<reference evidence="1" key="2">
    <citation type="submission" date="2022-01" db="EMBL/GenBank/DDBJ databases">
        <authorList>
            <person name="Yamashiro T."/>
            <person name="Shiraishi A."/>
            <person name="Satake H."/>
            <person name="Nakayama K."/>
        </authorList>
    </citation>
    <scope>NUCLEOTIDE SEQUENCE</scope>
</reference>
<name>A0ABQ4ZT28_9ASTR</name>
<evidence type="ECO:0000313" key="1">
    <source>
        <dbReference type="EMBL" id="GJS93463.1"/>
    </source>
</evidence>
<accession>A0ABQ4ZT28</accession>
<reference evidence="1" key="1">
    <citation type="journal article" date="2022" name="Int. J. Mol. Sci.">
        <title>Draft Genome of Tanacetum Coccineum: Genomic Comparison of Closely Related Tanacetum-Family Plants.</title>
        <authorList>
            <person name="Yamashiro T."/>
            <person name="Shiraishi A."/>
            <person name="Nakayama K."/>
            <person name="Satake H."/>
        </authorList>
    </citation>
    <scope>NUCLEOTIDE SEQUENCE</scope>
</reference>
<organism evidence="1 2">
    <name type="scientific">Tanacetum coccineum</name>
    <dbReference type="NCBI Taxonomy" id="301880"/>
    <lineage>
        <taxon>Eukaryota</taxon>
        <taxon>Viridiplantae</taxon>
        <taxon>Streptophyta</taxon>
        <taxon>Embryophyta</taxon>
        <taxon>Tracheophyta</taxon>
        <taxon>Spermatophyta</taxon>
        <taxon>Magnoliopsida</taxon>
        <taxon>eudicotyledons</taxon>
        <taxon>Gunneridae</taxon>
        <taxon>Pentapetalae</taxon>
        <taxon>asterids</taxon>
        <taxon>campanulids</taxon>
        <taxon>Asterales</taxon>
        <taxon>Asteraceae</taxon>
        <taxon>Asteroideae</taxon>
        <taxon>Anthemideae</taxon>
        <taxon>Anthemidinae</taxon>
        <taxon>Tanacetum</taxon>
    </lineage>
</organism>
<proteinExistence type="predicted"/>
<sequence length="246" mass="27849">MYGPCLPCGKCSRLQRRLQVATKAATKVVGGCEDCHIGCRLLRRLPHKLQAATKVACCCDGCNRACWLLRRLPQRLLQRLHATVMDAIELAGCCEGCHKGCRYSEGCNRDCWLLRRLSQRLQVAAKAATYKRQLQRSWQRSWVAVIEIMPIDQASNLVEGSGSEEKGPSKGLSKLGEGASKLKRRVLRTRQRLDSSLEIRPYAVLVEVNTAYWRHIYAVSSLTDTAYRLSEQYLKISSFKIQMRAF</sequence>
<gene>
    <name evidence="1" type="ORF">Tco_0800431</name>
</gene>
<comment type="caution">
    <text evidence="1">The sequence shown here is derived from an EMBL/GenBank/DDBJ whole genome shotgun (WGS) entry which is preliminary data.</text>
</comment>
<keyword evidence="2" id="KW-1185">Reference proteome</keyword>
<dbReference type="Proteomes" id="UP001151760">
    <property type="component" value="Unassembled WGS sequence"/>
</dbReference>